<dbReference type="InterPro" id="IPR002500">
    <property type="entry name" value="PAPS_reduct_dom"/>
</dbReference>
<dbReference type="GO" id="GO:0004604">
    <property type="term" value="F:phosphoadenylyl-sulfate reductase (thioredoxin) activity"/>
    <property type="evidence" value="ECO:0007669"/>
    <property type="project" value="TreeGrafter"/>
</dbReference>
<proteinExistence type="inferred from homology"/>
<reference evidence="4" key="1">
    <citation type="journal article" date="2014" name="Front. Microbiol.">
        <title>High frequency of phylogenetically diverse reductive dehalogenase-homologous genes in deep subseafloor sedimentary metagenomes.</title>
        <authorList>
            <person name="Kawai M."/>
            <person name="Futagami T."/>
            <person name="Toyoda A."/>
            <person name="Takaki Y."/>
            <person name="Nishi S."/>
            <person name="Hori S."/>
            <person name="Arai W."/>
            <person name="Tsubouchi T."/>
            <person name="Morono Y."/>
            <person name="Uchiyama I."/>
            <person name="Ito T."/>
            <person name="Fujiyama A."/>
            <person name="Inagaki F."/>
            <person name="Takami H."/>
        </authorList>
    </citation>
    <scope>NUCLEOTIDE SEQUENCE</scope>
    <source>
        <strain evidence="4">Expedition CK06-06</strain>
    </source>
</reference>
<dbReference type="GO" id="GO:0019379">
    <property type="term" value="P:sulfate assimilation, phosphoadenylyl sulfate reduction by phosphoadenylyl-sulfate reductase (thioredoxin)"/>
    <property type="evidence" value="ECO:0007669"/>
    <property type="project" value="TreeGrafter"/>
</dbReference>
<dbReference type="Gene3D" id="3.40.50.620">
    <property type="entry name" value="HUPs"/>
    <property type="match status" value="1"/>
</dbReference>
<comment type="caution">
    <text evidence="4">The sequence shown here is derived from an EMBL/GenBank/DDBJ whole genome shotgun (WGS) entry which is preliminary data.</text>
</comment>
<evidence type="ECO:0000313" key="4">
    <source>
        <dbReference type="EMBL" id="GAF86609.1"/>
    </source>
</evidence>
<protein>
    <recommendedName>
        <fullName evidence="3">Phosphoadenosine phosphosulphate reductase domain-containing protein</fullName>
    </recommendedName>
</protein>
<dbReference type="InterPro" id="IPR014729">
    <property type="entry name" value="Rossmann-like_a/b/a_fold"/>
</dbReference>
<dbReference type="PANTHER" id="PTHR46509:SF1">
    <property type="entry name" value="PHOSPHOADENOSINE PHOSPHOSULFATE REDUCTASE"/>
    <property type="match status" value="1"/>
</dbReference>
<organism evidence="4">
    <name type="scientific">marine sediment metagenome</name>
    <dbReference type="NCBI Taxonomy" id="412755"/>
    <lineage>
        <taxon>unclassified sequences</taxon>
        <taxon>metagenomes</taxon>
        <taxon>ecological metagenomes</taxon>
    </lineage>
</organism>
<evidence type="ECO:0000256" key="2">
    <source>
        <dbReference type="ARBA" id="ARBA00024327"/>
    </source>
</evidence>
<feature type="domain" description="Phosphoadenosine phosphosulphate reductase" evidence="3">
    <location>
        <begin position="1"/>
        <end position="132"/>
    </location>
</feature>
<dbReference type="SUPFAM" id="SSF52402">
    <property type="entry name" value="Adenine nucleotide alpha hydrolases-like"/>
    <property type="match status" value="1"/>
</dbReference>
<accession>X0T068</accession>
<comment type="similarity">
    <text evidence="1">Belongs to the PAPS reductase family. CysH subfamily.</text>
</comment>
<dbReference type="PANTHER" id="PTHR46509">
    <property type="entry name" value="PHOSPHOADENOSINE PHOSPHOSULFATE REDUCTASE"/>
    <property type="match status" value="1"/>
</dbReference>
<dbReference type="NCBIfam" id="NF002537">
    <property type="entry name" value="PRK02090.1"/>
    <property type="match status" value="1"/>
</dbReference>
<sequence length="159" mass="18583">GYHFKETLELRDKYKKLGFNIVDIYPEDRNPDPKLPKEDPELCCQKNKVEPLSKILNSDDYDAWITGISRAQSETRLNTRYLEKTKSTKVKINPLISWQNDEIWQYIREKRVPYNPLFDQGYSSIGCEPCTTKVKPGEDVRAGRWRGTSKKECGLHTEL</sequence>
<dbReference type="AlphaFoldDB" id="X0T068"/>
<comment type="pathway">
    <text evidence="2">Sulfur metabolism; hydrogen sulfide biosynthesis; sulfite from sulfate.</text>
</comment>
<evidence type="ECO:0000256" key="1">
    <source>
        <dbReference type="ARBA" id="ARBA00009732"/>
    </source>
</evidence>
<gene>
    <name evidence="4" type="ORF">S01H1_30819</name>
</gene>
<dbReference type="EMBL" id="BARS01018987">
    <property type="protein sequence ID" value="GAF86609.1"/>
    <property type="molecule type" value="Genomic_DNA"/>
</dbReference>
<dbReference type="GO" id="GO:0005737">
    <property type="term" value="C:cytoplasm"/>
    <property type="evidence" value="ECO:0007669"/>
    <property type="project" value="TreeGrafter"/>
</dbReference>
<dbReference type="Pfam" id="PF01507">
    <property type="entry name" value="PAPS_reduct"/>
    <property type="match status" value="1"/>
</dbReference>
<feature type="non-terminal residue" evidence="4">
    <location>
        <position position="1"/>
    </location>
</feature>
<evidence type="ECO:0000259" key="3">
    <source>
        <dbReference type="Pfam" id="PF01507"/>
    </source>
</evidence>
<name>X0T068_9ZZZZ</name>